<feature type="region of interest" description="Disordered" evidence="9">
    <location>
        <begin position="477"/>
        <end position="498"/>
    </location>
</feature>
<dbReference type="HAMAP" id="MF_00120">
    <property type="entry name" value="GatA"/>
    <property type="match status" value="1"/>
</dbReference>
<comment type="similarity">
    <text evidence="1 8">Belongs to the amidase family. GatA subfamily.</text>
</comment>
<dbReference type="Proteomes" id="UP000661435">
    <property type="component" value="Unassembled WGS sequence"/>
</dbReference>
<evidence type="ECO:0000313" key="12">
    <source>
        <dbReference type="Proteomes" id="UP000661435"/>
    </source>
</evidence>
<dbReference type="InterPro" id="IPR023631">
    <property type="entry name" value="Amidase_dom"/>
</dbReference>
<comment type="function">
    <text evidence="6 8">Allows the formation of correctly charged Gln-tRNA(Gln) through the transamidation of misacylated Glu-tRNA(Gln) in organisms which lack glutaminyl-tRNA synthetase. The reaction takes place in the presence of glutamine and ATP through an activated gamma-phospho-Glu-tRNA(Gln).</text>
</comment>
<evidence type="ECO:0000256" key="7">
    <source>
        <dbReference type="ARBA" id="ARBA00047407"/>
    </source>
</evidence>
<comment type="subunit">
    <text evidence="8">Heterotrimer of A, B and C subunits.</text>
</comment>
<proteinExistence type="inferred from homology"/>
<dbReference type="InterPro" id="IPR036928">
    <property type="entry name" value="AS_sf"/>
</dbReference>
<feature type="active site" description="Acyl-ester intermediate" evidence="8">
    <location>
        <position position="178"/>
    </location>
</feature>
<dbReference type="Gene3D" id="3.90.1300.10">
    <property type="entry name" value="Amidase signature (AS) domain"/>
    <property type="match status" value="1"/>
</dbReference>
<feature type="active site" description="Charge relay system" evidence="8">
    <location>
        <position position="154"/>
    </location>
</feature>
<dbReference type="GO" id="GO:0006412">
    <property type="term" value="P:translation"/>
    <property type="evidence" value="ECO:0007669"/>
    <property type="project" value="UniProtKB-UniRule"/>
</dbReference>
<evidence type="ECO:0000313" key="11">
    <source>
        <dbReference type="EMBL" id="MBC5734069.1"/>
    </source>
</evidence>
<name>A0A8J6JG70_9FIRM</name>
<evidence type="ECO:0000256" key="6">
    <source>
        <dbReference type="ARBA" id="ARBA00025295"/>
    </source>
</evidence>
<accession>A0A8J6JG70</accession>
<comment type="catalytic activity">
    <reaction evidence="7 8">
        <text>L-glutamyl-tRNA(Gln) + L-glutamine + ATP + H2O = L-glutaminyl-tRNA(Gln) + L-glutamate + ADP + phosphate + H(+)</text>
        <dbReference type="Rhea" id="RHEA:17521"/>
        <dbReference type="Rhea" id="RHEA-COMP:9681"/>
        <dbReference type="Rhea" id="RHEA-COMP:9684"/>
        <dbReference type="ChEBI" id="CHEBI:15377"/>
        <dbReference type="ChEBI" id="CHEBI:15378"/>
        <dbReference type="ChEBI" id="CHEBI:29985"/>
        <dbReference type="ChEBI" id="CHEBI:30616"/>
        <dbReference type="ChEBI" id="CHEBI:43474"/>
        <dbReference type="ChEBI" id="CHEBI:58359"/>
        <dbReference type="ChEBI" id="CHEBI:78520"/>
        <dbReference type="ChEBI" id="CHEBI:78521"/>
        <dbReference type="ChEBI" id="CHEBI:456216"/>
        <dbReference type="EC" id="6.3.5.7"/>
    </reaction>
</comment>
<dbReference type="InterPro" id="IPR000120">
    <property type="entry name" value="Amidase"/>
</dbReference>
<dbReference type="EC" id="6.3.5.7" evidence="8"/>
<evidence type="ECO:0000256" key="5">
    <source>
        <dbReference type="ARBA" id="ARBA00022917"/>
    </source>
</evidence>
<organism evidence="11 12">
    <name type="scientific">Lawsonibacter hominis</name>
    <dbReference type="NCBI Taxonomy" id="2763053"/>
    <lineage>
        <taxon>Bacteria</taxon>
        <taxon>Bacillati</taxon>
        <taxon>Bacillota</taxon>
        <taxon>Clostridia</taxon>
        <taxon>Eubacteriales</taxon>
        <taxon>Oscillospiraceae</taxon>
        <taxon>Lawsonibacter</taxon>
    </lineage>
</organism>
<dbReference type="AlphaFoldDB" id="A0A8J6JG70"/>
<dbReference type="PANTHER" id="PTHR11895:SF7">
    <property type="entry name" value="GLUTAMYL-TRNA(GLN) AMIDOTRANSFERASE SUBUNIT A, MITOCHONDRIAL"/>
    <property type="match status" value="1"/>
</dbReference>
<keyword evidence="3 8" id="KW-0547">Nucleotide-binding</keyword>
<evidence type="ECO:0000256" key="1">
    <source>
        <dbReference type="ARBA" id="ARBA00008069"/>
    </source>
</evidence>
<dbReference type="InterPro" id="IPR020556">
    <property type="entry name" value="Amidase_CS"/>
</dbReference>
<dbReference type="PANTHER" id="PTHR11895">
    <property type="entry name" value="TRANSAMIDASE"/>
    <property type="match status" value="1"/>
</dbReference>
<keyword evidence="12" id="KW-1185">Reference proteome</keyword>
<sequence length="498" mass="52276">MDYRTLTALELGALLREGSLSAAGAAKAGLDRLAQAQGRSNAFITVTKEDAMLRADQVQRLLDARRAPSPLAGVPMAFKDNICTRGVKTSCASKILGGFTPPYDATVAERLDAAGCISLGKLNMDEFAMGSTTETSFYGPVQNPWDPSRVPGGSSGGAAAAVAEGSVWYAIGSDTGGSIRQPAAYCGVTGMKPTYGTVSRYGLIAYASSLDQMGPIARSAADCAAVLDVIQGRDPRDGTSLDAPAGGLLSGLTGDVRDKRIGLPADCFGDGLDGEVRAAVLAAADVLKQRGAVVEEFSLPVMQYVVPTYYIIAAAEASSNLSRFDGVKYGWRAQGYEDLTGLYNKTRTEGFGAEVKRRILLGTFVLSTGYYDAYYKKALQVKALIKRAFDEAFRRYDLLLTPVAPTTAPKLGESLNDPLQMYLSDIYTVSVNLAGLPGISVPCGFASDGMPIGAQLIGPALGDAAVLDAAHAFQLETDHHKRTPPLPGQAAQKGGDAQ</sequence>
<keyword evidence="5 8" id="KW-0648">Protein biosynthesis</keyword>
<dbReference type="EMBL" id="JACOPP010000012">
    <property type="protein sequence ID" value="MBC5734069.1"/>
    <property type="molecule type" value="Genomic_DNA"/>
</dbReference>
<dbReference type="Pfam" id="PF01425">
    <property type="entry name" value="Amidase"/>
    <property type="match status" value="1"/>
</dbReference>
<dbReference type="NCBIfam" id="TIGR00132">
    <property type="entry name" value="gatA"/>
    <property type="match status" value="1"/>
</dbReference>
<dbReference type="PROSITE" id="PS00571">
    <property type="entry name" value="AMIDASES"/>
    <property type="match status" value="1"/>
</dbReference>
<evidence type="ECO:0000256" key="8">
    <source>
        <dbReference type="HAMAP-Rule" id="MF_00120"/>
    </source>
</evidence>
<evidence type="ECO:0000256" key="4">
    <source>
        <dbReference type="ARBA" id="ARBA00022840"/>
    </source>
</evidence>
<feature type="active site" description="Charge relay system" evidence="8">
    <location>
        <position position="79"/>
    </location>
</feature>
<protein>
    <recommendedName>
        <fullName evidence="8">Glutamyl-tRNA(Gln) amidotransferase subunit A</fullName>
        <shortName evidence="8">Glu-ADT subunit A</shortName>
        <ecNumber evidence="8">6.3.5.7</ecNumber>
    </recommendedName>
</protein>
<evidence type="ECO:0000259" key="10">
    <source>
        <dbReference type="Pfam" id="PF01425"/>
    </source>
</evidence>
<keyword evidence="4 8" id="KW-0067">ATP-binding</keyword>
<feature type="domain" description="Amidase" evidence="10">
    <location>
        <begin position="28"/>
        <end position="467"/>
    </location>
</feature>
<evidence type="ECO:0000256" key="3">
    <source>
        <dbReference type="ARBA" id="ARBA00022741"/>
    </source>
</evidence>
<dbReference type="GO" id="GO:0005524">
    <property type="term" value="F:ATP binding"/>
    <property type="evidence" value="ECO:0007669"/>
    <property type="project" value="UniProtKB-KW"/>
</dbReference>
<dbReference type="GO" id="GO:0050567">
    <property type="term" value="F:glutaminyl-tRNA synthase (glutamine-hydrolyzing) activity"/>
    <property type="evidence" value="ECO:0007669"/>
    <property type="project" value="UniProtKB-UniRule"/>
</dbReference>
<evidence type="ECO:0000256" key="9">
    <source>
        <dbReference type="SAM" id="MobiDB-lite"/>
    </source>
</evidence>
<dbReference type="GO" id="GO:0030956">
    <property type="term" value="C:glutamyl-tRNA(Gln) amidotransferase complex"/>
    <property type="evidence" value="ECO:0007669"/>
    <property type="project" value="InterPro"/>
</dbReference>
<keyword evidence="2 8" id="KW-0436">Ligase</keyword>
<comment type="caution">
    <text evidence="11">The sequence shown here is derived from an EMBL/GenBank/DDBJ whole genome shotgun (WGS) entry which is preliminary data.</text>
</comment>
<evidence type="ECO:0000256" key="2">
    <source>
        <dbReference type="ARBA" id="ARBA00022598"/>
    </source>
</evidence>
<gene>
    <name evidence="8 11" type="primary">gatA</name>
    <name evidence="11" type="ORF">H8S57_10070</name>
</gene>
<dbReference type="RefSeq" id="WP_186907956.1">
    <property type="nucleotide sequence ID" value="NZ_JACOPP010000012.1"/>
</dbReference>
<dbReference type="SUPFAM" id="SSF75304">
    <property type="entry name" value="Amidase signature (AS) enzymes"/>
    <property type="match status" value="1"/>
</dbReference>
<dbReference type="InterPro" id="IPR004412">
    <property type="entry name" value="GatA"/>
</dbReference>
<reference evidence="11" key="1">
    <citation type="submission" date="2020-08" db="EMBL/GenBank/DDBJ databases">
        <title>Genome public.</title>
        <authorList>
            <person name="Liu C."/>
            <person name="Sun Q."/>
        </authorList>
    </citation>
    <scope>NUCLEOTIDE SEQUENCE</scope>
    <source>
        <strain evidence="11">NSJ-51</strain>
    </source>
</reference>